<gene>
    <name evidence="3" type="ORF">NX722_07220</name>
</gene>
<reference evidence="3 4" key="1">
    <citation type="submission" date="2022-10" db="EMBL/GenBank/DDBJ databases">
        <title>High-quality genome sequences of two octocoral-associated bacteria, Endozoicomonas euniceicola EF212 and Endozoicomonas gorgoniicola PS125.</title>
        <authorList>
            <person name="Chiou Y.-J."/>
            <person name="Chen Y.-H."/>
        </authorList>
    </citation>
    <scope>NUCLEOTIDE SEQUENCE [LARGE SCALE GENOMIC DNA]</scope>
    <source>
        <strain evidence="3 4">PS125</strain>
    </source>
</reference>
<dbReference type="Proteomes" id="UP001209854">
    <property type="component" value="Unassembled WGS sequence"/>
</dbReference>
<evidence type="ECO:0000256" key="2">
    <source>
        <dbReference type="SAM" id="Phobius"/>
    </source>
</evidence>
<feature type="transmembrane region" description="Helical" evidence="2">
    <location>
        <begin position="6"/>
        <end position="26"/>
    </location>
</feature>
<feature type="compositionally biased region" description="Basic and acidic residues" evidence="1">
    <location>
        <begin position="111"/>
        <end position="132"/>
    </location>
</feature>
<name>A0ABT3MST7_9GAMM</name>
<keyword evidence="2" id="KW-0472">Membrane</keyword>
<organism evidence="3 4">
    <name type="scientific">Endozoicomonas gorgoniicola</name>
    <dbReference type="NCBI Taxonomy" id="1234144"/>
    <lineage>
        <taxon>Bacteria</taxon>
        <taxon>Pseudomonadati</taxon>
        <taxon>Pseudomonadota</taxon>
        <taxon>Gammaproteobacteria</taxon>
        <taxon>Oceanospirillales</taxon>
        <taxon>Endozoicomonadaceae</taxon>
        <taxon>Endozoicomonas</taxon>
    </lineage>
</organism>
<comment type="caution">
    <text evidence="3">The sequence shown here is derived from an EMBL/GenBank/DDBJ whole genome shotgun (WGS) entry which is preliminary data.</text>
</comment>
<sequence>MTSSQILLGWGVYLAGALACTLALWLITGSINPRVRRLLRAGTFVLLVTPWWHGTETDLLLPALWVMIYDGLSAGFPEMARAGLPLVVITALCAIIAASLPVSDKAKKKKQPPEKAKQQAERQPEERQEPTI</sequence>
<keyword evidence="2" id="KW-0812">Transmembrane</keyword>
<proteinExistence type="predicted"/>
<evidence type="ECO:0000256" key="1">
    <source>
        <dbReference type="SAM" id="MobiDB-lite"/>
    </source>
</evidence>
<evidence type="ECO:0000313" key="4">
    <source>
        <dbReference type="Proteomes" id="UP001209854"/>
    </source>
</evidence>
<feature type="region of interest" description="Disordered" evidence="1">
    <location>
        <begin position="103"/>
        <end position="132"/>
    </location>
</feature>
<keyword evidence="2" id="KW-1133">Transmembrane helix</keyword>
<keyword evidence="4" id="KW-1185">Reference proteome</keyword>
<dbReference type="RefSeq" id="WP_262567398.1">
    <property type="nucleotide sequence ID" value="NZ_JAPFCC010000001.1"/>
</dbReference>
<evidence type="ECO:0000313" key="3">
    <source>
        <dbReference type="EMBL" id="MCW7552436.1"/>
    </source>
</evidence>
<feature type="transmembrane region" description="Helical" evidence="2">
    <location>
        <begin position="82"/>
        <end position="102"/>
    </location>
</feature>
<protein>
    <submittedName>
        <fullName evidence="3">Uncharacterized protein</fullName>
    </submittedName>
</protein>
<dbReference type="EMBL" id="JAPFCC010000001">
    <property type="protein sequence ID" value="MCW7552436.1"/>
    <property type="molecule type" value="Genomic_DNA"/>
</dbReference>
<accession>A0ABT3MST7</accession>